<gene>
    <name evidence="3" type="ORF">D2T30_20665</name>
</gene>
<sequence>MSYDFDRRFPPFMIGYDDRLTIGGKAFCLAYMSGESAVLKPAEGDGVAETFEFSHLRRLNAAGKITHEVEYFLPEERRTARGRVPEMGAMAPLSQAARDRMDIAYAMAQVGIHLQDHDDPTVRIGKTDHALAANMDLIRELAADYLVESLPDPEQIEKLRLYRAGGGRKPKGGKAVAVPDAVHPVTLRRWITDVRRYGKHGVVPAYSRRGFRASYFSPEEKALMAKVIRKQYLTPQRLSIAATARDVAAAFTEENRQRKEQGLSQFRTPSREAVRLYIRKLDKFMVTVARYGRNEAMKRMKPVGQGLEVSRPLERVEMDEWQIDLITLMAESGLMGFFTPEEIEALGLKDGKGRWWLVVAIDCRTRVILGMQLVNNPRTSAAMECLRMVMEDKGAFADAVGAVTPWDMLGKPESLVTDNGCFKSKVFTDCCAELGIILERTMAGHPALRARVERFFGTAIEGVCSRLSGRTFANVLERGDHDAEERACLDTNDLCFALVRWIVDVYHNTPHEGLGGLTPLEQWRHDHAQGNFPLHAAPNQRRKRLALGVALKRKLHKDGLTILGIRYHSEELAASFAHNGGQVLDLRWSHTDLGAIEVFFDDRWNEVLSVHETADGERPFDGLTAQEWIVTRRALAARDEKQKIWDEAAVAEAMKEIRAMNAARQLAVQIMDKNWNQEDLDKKDASLFAGFRIRSSRPQTRHSDDGYGRSIEPIAPEGTDPTPPSAPRKRNNWTKKKG</sequence>
<name>A0A443J8J3_9RHOB</name>
<evidence type="ECO:0000313" key="4">
    <source>
        <dbReference type="Proteomes" id="UP000284476"/>
    </source>
</evidence>
<dbReference type="InterPro" id="IPR001584">
    <property type="entry name" value="Integrase_cat-core"/>
</dbReference>
<dbReference type="Proteomes" id="UP000284476">
    <property type="component" value="Unassembled WGS sequence"/>
</dbReference>
<protein>
    <submittedName>
        <fullName evidence="3">Integrase</fullName>
    </submittedName>
</protein>
<reference evidence="3 4" key="1">
    <citation type="submission" date="2019-01" db="EMBL/GenBank/DDBJ databases">
        <title>Sinorhodobacter populi sp. nov. isolated from the symptomatic bark tissue of Populus euramericana canker.</title>
        <authorList>
            <person name="Xu G."/>
        </authorList>
    </citation>
    <scope>NUCLEOTIDE SEQUENCE [LARGE SCALE GENOMIC DNA]</scope>
    <source>
        <strain evidence="3 4">SK2B-1</strain>
    </source>
</reference>
<proteinExistence type="predicted"/>
<dbReference type="InterPro" id="IPR036397">
    <property type="entry name" value="RNaseH_sf"/>
</dbReference>
<dbReference type="GO" id="GO:0015074">
    <property type="term" value="P:DNA integration"/>
    <property type="evidence" value="ECO:0007669"/>
    <property type="project" value="InterPro"/>
</dbReference>
<dbReference type="SUPFAM" id="SSF53098">
    <property type="entry name" value="Ribonuclease H-like"/>
    <property type="match status" value="1"/>
</dbReference>
<dbReference type="Pfam" id="PF09299">
    <property type="entry name" value="Mu-transpos_C"/>
    <property type="match status" value="1"/>
</dbReference>
<dbReference type="InterPro" id="IPR012337">
    <property type="entry name" value="RNaseH-like_sf"/>
</dbReference>
<organism evidence="3 4">
    <name type="scientific">Paenirhodobacter populi</name>
    <dbReference type="NCBI Taxonomy" id="2306993"/>
    <lineage>
        <taxon>Bacteria</taxon>
        <taxon>Pseudomonadati</taxon>
        <taxon>Pseudomonadota</taxon>
        <taxon>Alphaproteobacteria</taxon>
        <taxon>Rhodobacterales</taxon>
        <taxon>Rhodobacter group</taxon>
        <taxon>Paenirhodobacter</taxon>
    </lineage>
</organism>
<feature type="domain" description="Integrase catalytic" evidence="2">
    <location>
        <begin position="308"/>
        <end position="527"/>
    </location>
</feature>
<dbReference type="Gene3D" id="3.30.420.10">
    <property type="entry name" value="Ribonuclease H-like superfamily/Ribonuclease H"/>
    <property type="match status" value="1"/>
</dbReference>
<dbReference type="PROSITE" id="PS50994">
    <property type="entry name" value="INTEGRASE"/>
    <property type="match status" value="1"/>
</dbReference>
<evidence type="ECO:0000256" key="1">
    <source>
        <dbReference type="SAM" id="MobiDB-lite"/>
    </source>
</evidence>
<feature type="region of interest" description="Disordered" evidence="1">
    <location>
        <begin position="694"/>
        <end position="738"/>
    </location>
</feature>
<evidence type="ECO:0000313" key="3">
    <source>
        <dbReference type="EMBL" id="RWR16822.1"/>
    </source>
</evidence>
<dbReference type="GO" id="GO:0003676">
    <property type="term" value="F:nucleic acid binding"/>
    <property type="evidence" value="ECO:0007669"/>
    <property type="project" value="InterPro"/>
</dbReference>
<dbReference type="RefSeq" id="WP_128210366.1">
    <property type="nucleotide sequence ID" value="NZ_JBHRSO010000010.1"/>
</dbReference>
<comment type="caution">
    <text evidence="3">The sequence shown here is derived from an EMBL/GenBank/DDBJ whole genome shotgun (WGS) entry which is preliminary data.</text>
</comment>
<feature type="compositionally biased region" description="Basic residues" evidence="1">
    <location>
        <begin position="727"/>
        <end position="738"/>
    </location>
</feature>
<dbReference type="AlphaFoldDB" id="A0A443J8J3"/>
<dbReference type="EMBL" id="SAUZ01000036">
    <property type="protein sequence ID" value="RWR16822.1"/>
    <property type="molecule type" value="Genomic_DNA"/>
</dbReference>
<accession>A0A443J8J3</accession>
<reference evidence="3 4" key="2">
    <citation type="submission" date="2019-01" db="EMBL/GenBank/DDBJ databases">
        <authorList>
            <person name="Li Y."/>
        </authorList>
    </citation>
    <scope>NUCLEOTIDE SEQUENCE [LARGE SCALE GENOMIC DNA]</scope>
    <source>
        <strain evidence="3 4">SK2B-1</strain>
    </source>
</reference>
<evidence type="ECO:0000259" key="2">
    <source>
        <dbReference type="PROSITE" id="PS50994"/>
    </source>
</evidence>
<dbReference type="InterPro" id="IPR015378">
    <property type="entry name" value="Transposase-like_Mu_C"/>
</dbReference>